<proteinExistence type="predicted"/>
<evidence type="ECO:0000313" key="3">
    <source>
        <dbReference type="Proteomes" id="UP000235371"/>
    </source>
</evidence>
<name>A0A2J6TWG7_9HELO</name>
<protein>
    <submittedName>
        <fullName evidence="2">Uncharacterized protein</fullName>
    </submittedName>
</protein>
<dbReference type="AlphaFoldDB" id="A0A2J6TWG7"/>
<reference evidence="2 3" key="1">
    <citation type="submission" date="2016-04" db="EMBL/GenBank/DDBJ databases">
        <title>A degradative enzymes factory behind the ericoid mycorrhizal symbiosis.</title>
        <authorList>
            <consortium name="DOE Joint Genome Institute"/>
            <person name="Martino E."/>
            <person name="Morin E."/>
            <person name="Grelet G."/>
            <person name="Kuo A."/>
            <person name="Kohler A."/>
            <person name="Daghino S."/>
            <person name="Barry K."/>
            <person name="Choi C."/>
            <person name="Cichocki N."/>
            <person name="Clum A."/>
            <person name="Copeland A."/>
            <person name="Hainaut M."/>
            <person name="Haridas S."/>
            <person name="Labutti K."/>
            <person name="Lindquist E."/>
            <person name="Lipzen A."/>
            <person name="Khouja H.-R."/>
            <person name="Murat C."/>
            <person name="Ohm R."/>
            <person name="Olson A."/>
            <person name="Spatafora J."/>
            <person name="Veneault-Fourrey C."/>
            <person name="Henrissat B."/>
            <person name="Grigoriev I."/>
            <person name="Martin F."/>
            <person name="Perotto S."/>
        </authorList>
    </citation>
    <scope>NUCLEOTIDE SEQUENCE [LARGE SCALE GENOMIC DNA]</scope>
    <source>
        <strain evidence="2 3">E</strain>
    </source>
</reference>
<organism evidence="2 3">
    <name type="scientific">Hyaloscypha bicolor E</name>
    <dbReference type="NCBI Taxonomy" id="1095630"/>
    <lineage>
        <taxon>Eukaryota</taxon>
        <taxon>Fungi</taxon>
        <taxon>Dikarya</taxon>
        <taxon>Ascomycota</taxon>
        <taxon>Pezizomycotina</taxon>
        <taxon>Leotiomycetes</taxon>
        <taxon>Helotiales</taxon>
        <taxon>Hyaloscyphaceae</taxon>
        <taxon>Hyaloscypha</taxon>
        <taxon>Hyaloscypha bicolor</taxon>
    </lineage>
</organism>
<dbReference type="EMBL" id="KZ613740">
    <property type="protein sequence ID" value="PMD67372.1"/>
    <property type="molecule type" value="Genomic_DNA"/>
</dbReference>
<feature type="region of interest" description="Disordered" evidence="1">
    <location>
        <begin position="250"/>
        <end position="287"/>
    </location>
</feature>
<feature type="region of interest" description="Disordered" evidence="1">
    <location>
        <begin position="59"/>
        <end position="87"/>
    </location>
</feature>
<evidence type="ECO:0000313" key="2">
    <source>
        <dbReference type="EMBL" id="PMD67372.1"/>
    </source>
</evidence>
<evidence type="ECO:0000256" key="1">
    <source>
        <dbReference type="SAM" id="MobiDB-lite"/>
    </source>
</evidence>
<dbReference type="OrthoDB" id="10327113at2759"/>
<dbReference type="InParanoid" id="A0A2J6TWG7"/>
<dbReference type="RefSeq" id="XP_024744276.1">
    <property type="nucleotide sequence ID" value="XM_024878964.1"/>
</dbReference>
<dbReference type="Proteomes" id="UP000235371">
    <property type="component" value="Unassembled WGS sequence"/>
</dbReference>
<keyword evidence="3" id="KW-1185">Reference proteome</keyword>
<gene>
    <name evidence="2" type="ORF">K444DRAFT_606314</name>
</gene>
<accession>A0A2J6TWG7</accession>
<feature type="region of interest" description="Disordered" evidence="1">
    <location>
        <begin position="190"/>
        <end position="232"/>
    </location>
</feature>
<dbReference type="GeneID" id="36587041"/>
<feature type="non-terminal residue" evidence="2">
    <location>
        <position position="287"/>
    </location>
</feature>
<sequence>MPLPKYLEVAVREVALSNPHEDWPSRRQHLIESGFDGSVVDSSEHEIRRYTTALVQKSIPRTIPPVPKQGNLPPSPESESSFPRYTTDPQASNLKTVILLIQGSGNSMKSEPIGCEHSEDEESKICLSALESRGLQSLISGNTIRLVWHKPQESGRTHPTIFRVVSDEEEDHMRADISFGRNWLKGAPLEIDNPTMGGKRKRNQGDVDEAERARELTRQQRPPTFGMGMGDPGDPVWVGTALRAYCNAGVHSPRYTSSGYTDGIEEEDSQSQERFPYTRQTTMQPPP</sequence>
<feature type="compositionally biased region" description="Polar residues" evidence="1">
    <location>
        <begin position="278"/>
        <end position="287"/>
    </location>
</feature>